<organism evidence="3 4">
    <name type="scientific">Massariosphaeria phaeospora</name>
    <dbReference type="NCBI Taxonomy" id="100035"/>
    <lineage>
        <taxon>Eukaryota</taxon>
        <taxon>Fungi</taxon>
        <taxon>Dikarya</taxon>
        <taxon>Ascomycota</taxon>
        <taxon>Pezizomycotina</taxon>
        <taxon>Dothideomycetes</taxon>
        <taxon>Pleosporomycetidae</taxon>
        <taxon>Pleosporales</taxon>
        <taxon>Pleosporales incertae sedis</taxon>
        <taxon>Massariosphaeria</taxon>
    </lineage>
</organism>
<dbReference type="InterPro" id="IPR050126">
    <property type="entry name" value="Ap4A_hydrolase"/>
</dbReference>
<feature type="transmembrane region" description="Helical" evidence="1">
    <location>
        <begin position="58"/>
        <end position="76"/>
    </location>
</feature>
<evidence type="ECO:0000259" key="2">
    <source>
        <dbReference type="Pfam" id="PF00149"/>
    </source>
</evidence>
<dbReference type="GO" id="GO:0005737">
    <property type="term" value="C:cytoplasm"/>
    <property type="evidence" value="ECO:0007669"/>
    <property type="project" value="TreeGrafter"/>
</dbReference>
<evidence type="ECO:0000256" key="1">
    <source>
        <dbReference type="SAM" id="Phobius"/>
    </source>
</evidence>
<gene>
    <name evidence="3" type="ORF">BDV95DRAFT_486326</name>
</gene>
<dbReference type="OrthoDB" id="10267127at2759"/>
<dbReference type="PANTHER" id="PTHR42850">
    <property type="entry name" value="METALLOPHOSPHOESTERASE"/>
    <property type="match status" value="1"/>
</dbReference>
<accession>A0A7C8MK08</accession>
<evidence type="ECO:0000313" key="4">
    <source>
        <dbReference type="Proteomes" id="UP000481861"/>
    </source>
</evidence>
<dbReference type="SUPFAM" id="SSF56300">
    <property type="entry name" value="Metallo-dependent phosphatases"/>
    <property type="match status" value="1"/>
</dbReference>
<dbReference type="CDD" id="cd00144">
    <property type="entry name" value="MPP_PPP_family"/>
    <property type="match status" value="1"/>
</dbReference>
<dbReference type="Proteomes" id="UP000481861">
    <property type="component" value="Unassembled WGS sequence"/>
</dbReference>
<keyword evidence="1" id="KW-0472">Membrane</keyword>
<comment type="caution">
    <text evidence="3">The sequence shown here is derived from an EMBL/GenBank/DDBJ whole genome shotgun (WGS) entry which is preliminary data.</text>
</comment>
<dbReference type="EMBL" id="JAADJZ010000005">
    <property type="protein sequence ID" value="KAF2875242.1"/>
    <property type="molecule type" value="Genomic_DNA"/>
</dbReference>
<feature type="domain" description="Calcineurin-like phosphoesterase" evidence="2">
    <location>
        <begin position="127"/>
        <end position="319"/>
    </location>
</feature>
<keyword evidence="4" id="KW-1185">Reference proteome</keyword>
<dbReference type="AlphaFoldDB" id="A0A7C8MK08"/>
<dbReference type="GO" id="GO:0000298">
    <property type="term" value="F:endopolyphosphatase activity"/>
    <property type="evidence" value="ECO:0007669"/>
    <property type="project" value="TreeGrafter"/>
</dbReference>
<proteinExistence type="predicted"/>
<dbReference type="Gene3D" id="3.60.21.10">
    <property type="match status" value="1"/>
</dbReference>
<protein>
    <submittedName>
        <fullName evidence="3">Metallo-dependent phosphatase-like protein</fullName>
    </submittedName>
</protein>
<dbReference type="Pfam" id="PF00149">
    <property type="entry name" value="Metallophos"/>
    <property type="match status" value="1"/>
</dbReference>
<dbReference type="PANTHER" id="PTHR42850:SF4">
    <property type="entry name" value="ZINC-DEPENDENT ENDOPOLYPHOSPHATASE"/>
    <property type="match status" value="1"/>
</dbReference>
<sequence length="366" mass="41034">MYPSHRPLIDLIPDNSNLDVSDEEDGFYGHDDDYLIHPKWKHIIHRTTNRVPRRIQRYLVIWLVLATTTLIAWRSYLGPQYSAYRAELADMDSTPKEAFGANVRPHFTDTIQVKTMDEKHLPDKHKRLVIIGDVHGCKKELEELLKKVEFEKGRDHLILTGDIIAKGPDSPGVVSLAQHLDASCVRGNHEDRMLLSLAATSTSHTTPPNALSHSDSKARQLAQSFTPSQLAWLAECPVILSVGAIPKLGTLVVVHAGLVPDIPLAQQDPFYAMNMRSIDAKTRMPSETRAGTPWEKLWNHRQAKLPAHARTTVVYGHDRKRGRNVERYSIGLDSGCVSGGHLTAVVIGGRGECEFVQVRCRQDYTK</sequence>
<dbReference type="InterPro" id="IPR029052">
    <property type="entry name" value="Metallo-depent_PP-like"/>
</dbReference>
<reference evidence="3 4" key="1">
    <citation type="submission" date="2020-01" db="EMBL/GenBank/DDBJ databases">
        <authorList>
            <consortium name="DOE Joint Genome Institute"/>
            <person name="Haridas S."/>
            <person name="Albert R."/>
            <person name="Binder M."/>
            <person name="Bloem J."/>
            <person name="Labutti K."/>
            <person name="Salamov A."/>
            <person name="Andreopoulos B."/>
            <person name="Baker S.E."/>
            <person name="Barry K."/>
            <person name="Bills G."/>
            <person name="Bluhm B.H."/>
            <person name="Cannon C."/>
            <person name="Castanera R."/>
            <person name="Culley D.E."/>
            <person name="Daum C."/>
            <person name="Ezra D."/>
            <person name="Gonzalez J.B."/>
            <person name="Henrissat B."/>
            <person name="Kuo A."/>
            <person name="Liang C."/>
            <person name="Lipzen A."/>
            <person name="Lutzoni F."/>
            <person name="Magnuson J."/>
            <person name="Mondo S."/>
            <person name="Nolan M."/>
            <person name="Ohm R."/>
            <person name="Pangilinan J."/>
            <person name="Park H.-J.H."/>
            <person name="Ramirez L."/>
            <person name="Alfaro M."/>
            <person name="Sun H."/>
            <person name="Tritt A."/>
            <person name="Yoshinaga Y."/>
            <person name="Zwiers L.-H.L."/>
            <person name="Turgeon B.G."/>
            <person name="Goodwin S.B."/>
            <person name="Spatafora J.W."/>
            <person name="Crous P.W."/>
            <person name="Grigoriev I.V."/>
        </authorList>
    </citation>
    <scope>NUCLEOTIDE SEQUENCE [LARGE SCALE GENOMIC DNA]</scope>
    <source>
        <strain evidence="3 4">CBS 611.86</strain>
    </source>
</reference>
<name>A0A7C8MK08_9PLEO</name>
<dbReference type="GO" id="GO:0006798">
    <property type="term" value="P:polyphosphate catabolic process"/>
    <property type="evidence" value="ECO:0007669"/>
    <property type="project" value="TreeGrafter"/>
</dbReference>
<keyword evidence="1" id="KW-1133">Transmembrane helix</keyword>
<keyword evidence="1" id="KW-0812">Transmembrane</keyword>
<dbReference type="InterPro" id="IPR004843">
    <property type="entry name" value="Calcineurin-like_PHP"/>
</dbReference>
<dbReference type="GO" id="GO:0016791">
    <property type="term" value="F:phosphatase activity"/>
    <property type="evidence" value="ECO:0007669"/>
    <property type="project" value="TreeGrafter"/>
</dbReference>
<evidence type="ECO:0000313" key="3">
    <source>
        <dbReference type="EMBL" id="KAF2875242.1"/>
    </source>
</evidence>